<evidence type="ECO:0000313" key="2">
    <source>
        <dbReference type="Proteomes" id="UP000000370"/>
    </source>
</evidence>
<keyword evidence="2" id="KW-1185">Reference proteome</keyword>
<evidence type="ECO:0000313" key="1">
    <source>
        <dbReference type="EMBL" id="ABX43328.1"/>
    </source>
</evidence>
<organism evidence="1 2">
    <name type="scientific">Lachnoclostridium phytofermentans (strain ATCC 700394 / DSM 18823 / ISDg)</name>
    <name type="common">Clostridium phytofermentans</name>
    <dbReference type="NCBI Taxonomy" id="357809"/>
    <lineage>
        <taxon>Bacteria</taxon>
        <taxon>Bacillati</taxon>
        <taxon>Bacillota</taxon>
        <taxon>Clostridia</taxon>
        <taxon>Lachnospirales</taxon>
        <taxon>Lachnospiraceae</taxon>
    </lineage>
</organism>
<dbReference type="Proteomes" id="UP000000370">
    <property type="component" value="Chromosome"/>
</dbReference>
<dbReference type="HOGENOM" id="CLU_028165_0_0_9"/>
<dbReference type="AlphaFoldDB" id="A9KQ16"/>
<dbReference type="NCBIfam" id="TIGR01630">
    <property type="entry name" value="psiM2_ORF9"/>
    <property type="match status" value="1"/>
</dbReference>
<accession>A9KQ16</accession>
<dbReference type="Pfam" id="PF03237">
    <property type="entry name" value="Terminase_6N"/>
    <property type="match status" value="1"/>
</dbReference>
<name>A9KQ16_LACP7</name>
<proteinExistence type="predicted"/>
<dbReference type="KEGG" id="cpy:Cphy_2971"/>
<dbReference type="RefSeq" id="WP_012200979.1">
    <property type="nucleotide sequence ID" value="NC_010001.1"/>
</dbReference>
<gene>
    <name evidence="1" type="ordered locus">Cphy_2971</name>
</gene>
<protein>
    <submittedName>
        <fullName evidence="1">Phage uncharacterized protein</fullName>
    </submittedName>
</protein>
<dbReference type="EMBL" id="CP000885">
    <property type="protein sequence ID" value="ABX43328.1"/>
    <property type="molecule type" value="Genomic_DNA"/>
</dbReference>
<sequence length="471" mass="54085">MMDKELIKLGAKIELARREFFFYCQLKAPDFYKSDRKYLVELCNEFQEFLDSDDEVMIVNEPPRHGKSRTVGNLVEWVLGKDQTQKIMTGSYNETLSTMFSKNVRNSIMEQKADKYKPVYSDVFPGVSIKRGDGAMNLWSLEGGYNNYLATSPTGTATGFGCSLMIIDDLIKNAEEANNEAVKEKHWEWFTNTMLSRLEEGGKIIIIMTRWASDDLAGRALEHYKEQGAKIRHVSMKALVDKEKKQMLCSEVLSYKSYLGKIKAMGEDIASANYQQEPIDLKGKLYSSFKTYEKFPMDDKGNLLFTAIKSYCDTADEGTDYLCNIIYGVYNKEAYVLDIYYTNAPMEVTETETAKRIHEHGVNVADIESNNGGRGFARSVVRILRETFKSNKTKIRWFHQSKNKIARILSNSTWVMDHIYFPKNWRDRWPDYYSAMSKYQREGKNKHDDAPDATTGIAERIDKGNGVSVLK</sequence>
<dbReference type="eggNOG" id="COG5410">
    <property type="taxonomic scope" value="Bacteria"/>
</dbReference>
<dbReference type="InterPro" id="IPR006517">
    <property type="entry name" value="Phage_terminase_lsu-like_C"/>
</dbReference>
<reference evidence="2" key="1">
    <citation type="submission" date="2007-11" db="EMBL/GenBank/DDBJ databases">
        <title>Complete genome sequence of Clostridium phytofermentans ISDg.</title>
        <authorList>
            <person name="Leschine S.B."/>
            <person name="Warnick T.A."/>
            <person name="Blanchard J.L."/>
            <person name="Schnell D.J."/>
            <person name="Petit E.L."/>
            <person name="LaTouf W.G."/>
            <person name="Copeland A."/>
            <person name="Lucas S."/>
            <person name="Lapidus A."/>
            <person name="Barry K."/>
            <person name="Glavina del Rio T."/>
            <person name="Dalin E."/>
            <person name="Tice H."/>
            <person name="Pitluck S."/>
            <person name="Kiss H."/>
            <person name="Brettin T."/>
            <person name="Bruce D."/>
            <person name="Detter J.C."/>
            <person name="Han C."/>
            <person name="Kuske C."/>
            <person name="Schmutz J."/>
            <person name="Larimer F."/>
            <person name="Land M."/>
            <person name="Hauser L."/>
            <person name="Kyrpides N."/>
            <person name="Kim E.A."/>
            <person name="Richardson P."/>
        </authorList>
    </citation>
    <scope>NUCLEOTIDE SEQUENCE [LARGE SCALE GENOMIC DNA]</scope>
    <source>
        <strain evidence="2">ATCC 700394 / DSM 18823 / ISDg</strain>
    </source>
</reference>
<dbReference type="STRING" id="357809.Cphy_2971"/>